<gene>
    <name evidence="8" type="ORF">GCM10009810_18630</name>
</gene>
<feature type="domain" description="PLD phosphodiesterase" evidence="7">
    <location>
        <begin position="479"/>
        <end position="510"/>
    </location>
</feature>
<evidence type="ECO:0000256" key="2">
    <source>
        <dbReference type="ARBA" id="ARBA00008664"/>
    </source>
</evidence>
<dbReference type="InterPro" id="IPR025202">
    <property type="entry name" value="PLD-like_dom"/>
</dbReference>
<evidence type="ECO:0000256" key="3">
    <source>
        <dbReference type="ARBA" id="ARBA00012027"/>
    </source>
</evidence>
<dbReference type="SUPFAM" id="SSF56024">
    <property type="entry name" value="Phospholipase D/nuclease"/>
    <property type="match status" value="2"/>
</dbReference>
<dbReference type="EMBL" id="BAAAPN010000045">
    <property type="protein sequence ID" value="GAA1759433.1"/>
    <property type="molecule type" value="Genomic_DNA"/>
</dbReference>
<reference evidence="8 9" key="1">
    <citation type="journal article" date="2019" name="Int. J. Syst. Evol. Microbiol.">
        <title>The Global Catalogue of Microorganisms (GCM) 10K type strain sequencing project: providing services to taxonomists for standard genome sequencing and annotation.</title>
        <authorList>
            <consortium name="The Broad Institute Genomics Platform"/>
            <consortium name="The Broad Institute Genome Sequencing Center for Infectious Disease"/>
            <person name="Wu L."/>
            <person name="Ma J."/>
        </authorList>
    </citation>
    <scope>NUCLEOTIDE SEQUENCE [LARGE SCALE GENOMIC DNA]</scope>
    <source>
        <strain evidence="8 9">JCM 15591</strain>
    </source>
</reference>
<dbReference type="PANTHER" id="PTHR43856">
    <property type="entry name" value="CARDIOLIPIN HYDROLASE"/>
    <property type="match status" value="1"/>
</dbReference>
<keyword evidence="6" id="KW-0443">Lipid metabolism</keyword>
<keyword evidence="4" id="KW-0378">Hydrolase</keyword>
<protein>
    <recommendedName>
        <fullName evidence="3">phospholipase D</fullName>
        <ecNumber evidence="3">3.1.4.4</ecNumber>
    </recommendedName>
</protein>
<keyword evidence="9" id="KW-1185">Reference proteome</keyword>
<dbReference type="Proteomes" id="UP001501475">
    <property type="component" value="Unassembled WGS sequence"/>
</dbReference>
<dbReference type="InterPro" id="IPR051406">
    <property type="entry name" value="PLD_domain"/>
</dbReference>
<dbReference type="EC" id="3.1.4.4" evidence="3"/>
<organism evidence="8 9">
    <name type="scientific">Nostocoides vanveenii</name>
    <dbReference type="NCBI Taxonomy" id="330835"/>
    <lineage>
        <taxon>Bacteria</taxon>
        <taxon>Bacillati</taxon>
        <taxon>Actinomycetota</taxon>
        <taxon>Actinomycetes</taxon>
        <taxon>Micrococcales</taxon>
        <taxon>Intrasporangiaceae</taxon>
        <taxon>Nostocoides</taxon>
    </lineage>
</organism>
<evidence type="ECO:0000256" key="6">
    <source>
        <dbReference type="ARBA" id="ARBA00023098"/>
    </source>
</evidence>
<evidence type="ECO:0000256" key="1">
    <source>
        <dbReference type="ARBA" id="ARBA00000798"/>
    </source>
</evidence>
<dbReference type="Gene3D" id="3.30.870.10">
    <property type="entry name" value="Endonuclease Chain A"/>
    <property type="match status" value="2"/>
</dbReference>
<accession>A0ABN2KLG7</accession>
<dbReference type="PANTHER" id="PTHR43856:SF1">
    <property type="entry name" value="MITOCHONDRIAL CARDIOLIPIN HYDROLASE"/>
    <property type="match status" value="1"/>
</dbReference>
<evidence type="ECO:0000256" key="5">
    <source>
        <dbReference type="ARBA" id="ARBA00022963"/>
    </source>
</evidence>
<comment type="similarity">
    <text evidence="2">Belongs to the phospholipase D family.</text>
</comment>
<evidence type="ECO:0000256" key="4">
    <source>
        <dbReference type="ARBA" id="ARBA00022801"/>
    </source>
</evidence>
<dbReference type="Pfam" id="PF13091">
    <property type="entry name" value="PLDc_2"/>
    <property type="match status" value="2"/>
</dbReference>
<dbReference type="PROSITE" id="PS50035">
    <property type="entry name" value="PLD"/>
    <property type="match status" value="1"/>
</dbReference>
<sequence>MRFRSAAVDGVTVFAVTGVNTVSFGLRVSVRARRGLLGFAVQRRAPGGRWRYVEGFKVFRSVVPDPEPGASHSTHAHPIQSLVWDDFTVQAGTAYGYRFIPVRGTPAQPAYGRPVAIEVSAEPRESEVHDIHFNRGVASSQFYARRFGNLRPDELATPALRQLAMDWLSRDLDEALIAFIRSAGPGDALRGAFYEFSYGPVLSEFRAAIDRGVDVQLVIDLKENEHWENKKQDDGTRKRTWVESTPRVANLAAIVVAGLPDTALLPRVNRRAEIQHNKFLVLVRAGSPVAVWTGSTNLTTGGIHGQSNVGHLVRDSGLAADFLAYFSLLANDPGARPGVGRSENIELNREYESAVLALSPTPAARADIGTGCRAIFSPRPGPEPLALYADLLAHPQSLACATFAFGIAQELKDVLAQGDSSSPLRFFLLETPDRTRPGAPRIELDASKNIYQAWGSELGTPLGQWVAETTTRELGLNVHVAFIHNKFLLSDPLGDDPIVVTGSANFSRASCVDNDENMVVIRGDRRVADIYFTEFNRLFFHYYFRSVVESRSRTDRAGARRAAPAALDLSEDDGWLENYGPGSLRTKRAEQFISMSGARLSLPAEP</sequence>
<comment type="caution">
    <text evidence="8">The sequence shown here is derived from an EMBL/GenBank/DDBJ whole genome shotgun (WGS) entry which is preliminary data.</text>
</comment>
<keyword evidence="5" id="KW-0442">Lipid degradation</keyword>
<evidence type="ECO:0000313" key="8">
    <source>
        <dbReference type="EMBL" id="GAA1759433.1"/>
    </source>
</evidence>
<evidence type="ECO:0000313" key="9">
    <source>
        <dbReference type="Proteomes" id="UP001501475"/>
    </source>
</evidence>
<comment type="catalytic activity">
    <reaction evidence="1">
        <text>a 1,2-diacyl-sn-glycero-3-phosphocholine + H2O = a 1,2-diacyl-sn-glycero-3-phosphate + choline + H(+)</text>
        <dbReference type="Rhea" id="RHEA:14445"/>
        <dbReference type="ChEBI" id="CHEBI:15354"/>
        <dbReference type="ChEBI" id="CHEBI:15377"/>
        <dbReference type="ChEBI" id="CHEBI:15378"/>
        <dbReference type="ChEBI" id="CHEBI:57643"/>
        <dbReference type="ChEBI" id="CHEBI:58608"/>
        <dbReference type="EC" id="3.1.4.4"/>
    </reaction>
</comment>
<dbReference type="CDD" id="cd09172">
    <property type="entry name" value="PLDc_Nuc_like_unchar1_1"/>
    <property type="match status" value="1"/>
</dbReference>
<dbReference type="RefSeq" id="WP_344065211.1">
    <property type="nucleotide sequence ID" value="NZ_BAAAPN010000045.1"/>
</dbReference>
<evidence type="ECO:0000259" key="7">
    <source>
        <dbReference type="PROSITE" id="PS50035"/>
    </source>
</evidence>
<name>A0ABN2KLG7_9MICO</name>
<dbReference type="InterPro" id="IPR001736">
    <property type="entry name" value="PLipase_D/transphosphatidylase"/>
</dbReference>
<proteinExistence type="inferred from homology"/>